<dbReference type="GO" id="GO:0004337">
    <property type="term" value="F:(2E,6E)-farnesyl diphosphate synthase activity"/>
    <property type="evidence" value="ECO:0007669"/>
    <property type="project" value="UniProtKB-EC"/>
</dbReference>
<dbReference type="SUPFAM" id="SSF48576">
    <property type="entry name" value="Terpenoid synthases"/>
    <property type="match status" value="1"/>
</dbReference>
<dbReference type="NCBIfam" id="NF045485">
    <property type="entry name" value="FPPsyn"/>
    <property type="match status" value="1"/>
</dbReference>
<dbReference type="Pfam" id="PF00348">
    <property type="entry name" value="polyprenyl_synt"/>
    <property type="match status" value="1"/>
</dbReference>
<reference evidence="13 14" key="1">
    <citation type="submission" date="2016-10" db="EMBL/GenBank/DDBJ databases">
        <authorList>
            <person name="de Groot N.N."/>
        </authorList>
    </citation>
    <scope>NUCLEOTIDE SEQUENCE [LARGE SCALE GENOMIC DNA]</scope>
    <source>
        <strain evidence="13 14">DSM 5522</strain>
    </source>
</reference>
<dbReference type="InterPro" id="IPR008949">
    <property type="entry name" value="Isoprenoid_synthase_dom_sf"/>
</dbReference>
<evidence type="ECO:0000256" key="8">
    <source>
        <dbReference type="ARBA" id="ARBA00023229"/>
    </source>
</evidence>
<dbReference type="SFLD" id="SFLDG01017">
    <property type="entry name" value="Polyprenyl_Transferase_Like"/>
    <property type="match status" value="1"/>
</dbReference>
<comment type="catalytic activity">
    <reaction evidence="11">
        <text>isopentenyl diphosphate + (2E)-geranyl diphosphate = (2E,6E)-farnesyl diphosphate + diphosphate</text>
        <dbReference type="Rhea" id="RHEA:19361"/>
        <dbReference type="ChEBI" id="CHEBI:33019"/>
        <dbReference type="ChEBI" id="CHEBI:58057"/>
        <dbReference type="ChEBI" id="CHEBI:128769"/>
        <dbReference type="ChEBI" id="CHEBI:175763"/>
        <dbReference type="EC" id="2.5.1.10"/>
    </reaction>
</comment>
<keyword evidence="6" id="KW-0479">Metal-binding</keyword>
<evidence type="ECO:0000256" key="12">
    <source>
        <dbReference type="RuleBase" id="RU004466"/>
    </source>
</evidence>
<evidence type="ECO:0000256" key="10">
    <source>
        <dbReference type="ARBA" id="ARBA00032873"/>
    </source>
</evidence>
<evidence type="ECO:0000256" key="4">
    <source>
        <dbReference type="ARBA" id="ARBA00015100"/>
    </source>
</evidence>
<comment type="similarity">
    <text evidence="2 12">Belongs to the FPP/GGPP synthase family.</text>
</comment>
<dbReference type="PANTHER" id="PTHR43281">
    <property type="entry name" value="FARNESYL DIPHOSPHATE SYNTHASE"/>
    <property type="match status" value="1"/>
</dbReference>
<evidence type="ECO:0000256" key="9">
    <source>
        <dbReference type="ARBA" id="ARBA00032380"/>
    </source>
</evidence>
<evidence type="ECO:0000313" key="13">
    <source>
        <dbReference type="EMBL" id="SFA79483.1"/>
    </source>
</evidence>
<dbReference type="PANTHER" id="PTHR43281:SF1">
    <property type="entry name" value="FARNESYL DIPHOSPHATE SYNTHASE"/>
    <property type="match status" value="1"/>
</dbReference>
<sequence length="295" mass="33006">MNFKKALEERTEYANSVINKYLLKEEGYQKKVIEAVNYSILAGGKRLRPILMKETFDIFNGKGEVVEPFMAAIEMIHTYSLVHDDLPAMDNDKYRRGKKTTWLVYGEDMGILAGDALLNLSVETALKAFDIDFENKNLSKALKILLNKSGIYGMLGGQVLDVELTGKKIDNKQLDFIFRLKTAAMIESSMMIGAVLAGADDNTVSQIEKIGNKVGVAFQIRDDILDVTGDEIELGKPVKSDEKNNKSTYVTLYGIEQSQKDVDRLSSEAIDIMKSLNIEDEFLTSLILKLVGRNK</sequence>
<dbReference type="InterPro" id="IPR033749">
    <property type="entry name" value="Polyprenyl_synt_CS"/>
</dbReference>
<dbReference type="PROSITE" id="PS00444">
    <property type="entry name" value="POLYPRENYL_SYNTHASE_2"/>
    <property type="match status" value="1"/>
</dbReference>
<keyword evidence="8" id="KW-0414">Isoprene biosynthesis</keyword>
<evidence type="ECO:0000256" key="5">
    <source>
        <dbReference type="ARBA" id="ARBA00022679"/>
    </source>
</evidence>
<gene>
    <name evidence="13" type="ORF">SAMN05216249_102179</name>
</gene>
<dbReference type="InterPro" id="IPR053378">
    <property type="entry name" value="Prenyl_diphosphate_synthase"/>
</dbReference>
<dbReference type="OrthoDB" id="9805316at2"/>
<dbReference type="SFLD" id="SFLDS00005">
    <property type="entry name" value="Isoprenoid_Synthase_Type_I"/>
    <property type="match status" value="1"/>
</dbReference>
<dbReference type="EC" id="2.5.1.10" evidence="3"/>
<dbReference type="GO" id="GO:0046872">
    <property type="term" value="F:metal ion binding"/>
    <property type="evidence" value="ECO:0007669"/>
    <property type="project" value="UniProtKB-KW"/>
</dbReference>
<dbReference type="Gene3D" id="1.10.600.10">
    <property type="entry name" value="Farnesyl Diphosphate Synthase"/>
    <property type="match status" value="1"/>
</dbReference>
<comment type="cofactor">
    <cofactor evidence="1">
        <name>Mg(2+)</name>
        <dbReference type="ChEBI" id="CHEBI:18420"/>
    </cofactor>
</comment>
<evidence type="ECO:0000256" key="2">
    <source>
        <dbReference type="ARBA" id="ARBA00006706"/>
    </source>
</evidence>
<evidence type="ECO:0000256" key="1">
    <source>
        <dbReference type="ARBA" id="ARBA00001946"/>
    </source>
</evidence>
<evidence type="ECO:0000256" key="6">
    <source>
        <dbReference type="ARBA" id="ARBA00022723"/>
    </source>
</evidence>
<dbReference type="Proteomes" id="UP000198838">
    <property type="component" value="Unassembled WGS sequence"/>
</dbReference>
<dbReference type="STRING" id="1120918.SAMN05216249_102179"/>
<dbReference type="PROSITE" id="PS00723">
    <property type="entry name" value="POLYPRENYL_SYNTHASE_1"/>
    <property type="match status" value="1"/>
</dbReference>
<dbReference type="InterPro" id="IPR000092">
    <property type="entry name" value="Polyprenyl_synt"/>
</dbReference>
<proteinExistence type="inferred from homology"/>
<dbReference type="GO" id="GO:0016114">
    <property type="term" value="P:terpenoid biosynthetic process"/>
    <property type="evidence" value="ECO:0007669"/>
    <property type="project" value="UniProtKB-ARBA"/>
</dbReference>
<evidence type="ECO:0000256" key="3">
    <source>
        <dbReference type="ARBA" id="ARBA00012439"/>
    </source>
</evidence>
<dbReference type="GO" id="GO:0005737">
    <property type="term" value="C:cytoplasm"/>
    <property type="evidence" value="ECO:0007669"/>
    <property type="project" value="UniProtKB-ARBA"/>
</dbReference>
<keyword evidence="7" id="KW-0460">Magnesium</keyword>
<evidence type="ECO:0000313" key="14">
    <source>
        <dbReference type="Proteomes" id="UP000198838"/>
    </source>
</evidence>
<dbReference type="CDD" id="cd00685">
    <property type="entry name" value="Trans_IPPS_HT"/>
    <property type="match status" value="1"/>
</dbReference>
<evidence type="ECO:0000256" key="7">
    <source>
        <dbReference type="ARBA" id="ARBA00022842"/>
    </source>
</evidence>
<keyword evidence="14" id="KW-1185">Reference proteome</keyword>
<keyword evidence="5 12" id="KW-0808">Transferase</keyword>
<organism evidence="13 14">
    <name type="scientific">Acetitomaculum ruminis DSM 5522</name>
    <dbReference type="NCBI Taxonomy" id="1120918"/>
    <lineage>
        <taxon>Bacteria</taxon>
        <taxon>Bacillati</taxon>
        <taxon>Bacillota</taxon>
        <taxon>Clostridia</taxon>
        <taxon>Lachnospirales</taxon>
        <taxon>Lachnospiraceae</taxon>
        <taxon>Acetitomaculum</taxon>
    </lineage>
</organism>
<name>A0A1I0VU53_9FIRM</name>
<protein>
    <recommendedName>
        <fullName evidence="4">Farnesyl diphosphate synthase</fullName>
        <ecNumber evidence="3">2.5.1.10</ecNumber>
    </recommendedName>
    <alternativeName>
        <fullName evidence="10">(2E,6E)-farnesyl diphosphate synthase</fullName>
    </alternativeName>
    <alternativeName>
        <fullName evidence="9">Geranyltranstransferase</fullName>
    </alternativeName>
</protein>
<dbReference type="EMBL" id="FOJY01000002">
    <property type="protein sequence ID" value="SFA79483.1"/>
    <property type="molecule type" value="Genomic_DNA"/>
</dbReference>
<accession>A0A1I0VU53</accession>
<dbReference type="AlphaFoldDB" id="A0A1I0VU53"/>
<evidence type="ECO:0000256" key="11">
    <source>
        <dbReference type="ARBA" id="ARBA00049399"/>
    </source>
</evidence>
<dbReference type="FunFam" id="1.10.600.10:FF:000001">
    <property type="entry name" value="Geranylgeranyl diphosphate synthase"/>
    <property type="match status" value="1"/>
</dbReference>
<dbReference type="RefSeq" id="WP_092870260.1">
    <property type="nucleotide sequence ID" value="NZ_FOJY01000002.1"/>
</dbReference>